<sequence>MPRDIYTEYVDGLLVGRHVTSHVTGTWSLSPAGAEPSVRIHAGWNWRTALDVPGDESTAQITTHGNQLKLSAGLSRFANISGIFYPDGEYHGQLIDTVFFSPEAQEALCDVLAPGPGGV</sequence>
<dbReference type="EMBL" id="SDPN01000002">
    <property type="protein sequence ID" value="RXZ72942.1"/>
    <property type="molecule type" value="Genomic_DNA"/>
</dbReference>
<comment type="caution">
    <text evidence="1">The sequence shown here is derived from an EMBL/GenBank/DDBJ whole genome shotgun (WGS) entry which is preliminary data.</text>
</comment>
<evidence type="ECO:0000313" key="2">
    <source>
        <dbReference type="Proteomes" id="UP000293865"/>
    </source>
</evidence>
<name>A0A4Q2L8R0_9MICO</name>
<organism evidence="1 2">
    <name type="scientific">Agromyces albus</name>
    <dbReference type="NCBI Taxonomy" id="205332"/>
    <lineage>
        <taxon>Bacteria</taxon>
        <taxon>Bacillati</taxon>
        <taxon>Actinomycetota</taxon>
        <taxon>Actinomycetes</taxon>
        <taxon>Micrococcales</taxon>
        <taxon>Microbacteriaceae</taxon>
        <taxon>Agromyces</taxon>
    </lineage>
</organism>
<gene>
    <name evidence="1" type="ORF">ESP51_01580</name>
</gene>
<proteinExistence type="predicted"/>
<dbReference type="Proteomes" id="UP000293865">
    <property type="component" value="Unassembled WGS sequence"/>
</dbReference>
<keyword evidence="2" id="KW-1185">Reference proteome</keyword>
<dbReference type="RefSeq" id="WP_129519129.1">
    <property type="nucleotide sequence ID" value="NZ_SDPN01000002.1"/>
</dbReference>
<dbReference type="OrthoDB" id="9934366at2"/>
<protein>
    <submittedName>
        <fullName evidence="1">Uncharacterized protein</fullName>
    </submittedName>
</protein>
<evidence type="ECO:0000313" key="1">
    <source>
        <dbReference type="EMBL" id="RXZ72942.1"/>
    </source>
</evidence>
<reference evidence="1 2" key="1">
    <citation type="submission" date="2019-01" db="EMBL/GenBank/DDBJ databases">
        <title>Agromyces.</title>
        <authorList>
            <person name="Li J."/>
        </authorList>
    </citation>
    <scope>NUCLEOTIDE SEQUENCE [LARGE SCALE GENOMIC DNA]</scope>
    <source>
        <strain evidence="1 2">DSM 15934</strain>
    </source>
</reference>
<dbReference type="AlphaFoldDB" id="A0A4Q2L8R0"/>
<accession>A0A4Q2L8R0</accession>